<evidence type="ECO:0000313" key="2">
    <source>
        <dbReference type="Proteomes" id="UP000184050"/>
    </source>
</evidence>
<dbReference type="EMBL" id="FQZE01000016">
    <property type="protein sequence ID" value="SHJ31515.1"/>
    <property type="molecule type" value="Genomic_DNA"/>
</dbReference>
<dbReference type="STRING" id="1168035.SAMN05444280_11620"/>
<evidence type="ECO:0000313" key="1">
    <source>
        <dbReference type="EMBL" id="SHJ31515.1"/>
    </source>
</evidence>
<organism evidence="1 2">
    <name type="scientific">Tangfeifania diversioriginum</name>
    <dbReference type="NCBI Taxonomy" id="1168035"/>
    <lineage>
        <taxon>Bacteria</taxon>
        <taxon>Pseudomonadati</taxon>
        <taxon>Bacteroidota</taxon>
        <taxon>Bacteroidia</taxon>
        <taxon>Marinilabiliales</taxon>
        <taxon>Prolixibacteraceae</taxon>
        <taxon>Tangfeifania</taxon>
    </lineage>
</organism>
<name>A0A1M6IAQ4_9BACT</name>
<sequence length="50" mass="5868">MNNKSLITKILCFRKWSKKSQKKFFDMLKKGNIIVDKKLLVDLCSGIYSD</sequence>
<gene>
    <name evidence="1" type="ORF">SAMN05444280_11620</name>
</gene>
<reference evidence="1 2" key="1">
    <citation type="submission" date="2016-11" db="EMBL/GenBank/DDBJ databases">
        <authorList>
            <person name="Jaros S."/>
            <person name="Januszkiewicz K."/>
            <person name="Wedrychowicz H."/>
        </authorList>
    </citation>
    <scope>NUCLEOTIDE SEQUENCE [LARGE SCALE GENOMIC DNA]</scope>
    <source>
        <strain evidence="1 2">DSM 27063</strain>
    </source>
</reference>
<dbReference type="AlphaFoldDB" id="A0A1M6IAQ4"/>
<protein>
    <submittedName>
        <fullName evidence="1">Uncharacterized protein</fullName>
    </submittedName>
</protein>
<proteinExistence type="predicted"/>
<accession>A0A1M6IAQ4</accession>
<keyword evidence="2" id="KW-1185">Reference proteome</keyword>
<dbReference type="Proteomes" id="UP000184050">
    <property type="component" value="Unassembled WGS sequence"/>
</dbReference>